<dbReference type="InterPro" id="IPR006295">
    <property type="entry name" value="DNA_primase_DnaG"/>
</dbReference>
<dbReference type="GO" id="GO:0000428">
    <property type="term" value="C:DNA-directed RNA polymerase complex"/>
    <property type="evidence" value="ECO:0007669"/>
    <property type="project" value="UniProtKB-KW"/>
</dbReference>
<dbReference type="CDD" id="cd03364">
    <property type="entry name" value="TOPRIM_DnaG_primases"/>
    <property type="match status" value="1"/>
</dbReference>
<dbReference type="Pfam" id="PF13155">
    <property type="entry name" value="Toprim_2"/>
    <property type="match status" value="1"/>
</dbReference>
<evidence type="ECO:0000256" key="2">
    <source>
        <dbReference type="ARBA" id="ARBA00022515"/>
    </source>
</evidence>
<dbReference type="FunFam" id="3.90.580.10:FF:000001">
    <property type="entry name" value="DNA primase"/>
    <property type="match status" value="1"/>
</dbReference>
<keyword evidence="9" id="KW-0460">Magnesium</keyword>
<keyword evidence="8 12" id="KW-0862">Zinc</keyword>
<dbReference type="GO" id="GO:0003677">
    <property type="term" value="F:DNA binding"/>
    <property type="evidence" value="ECO:0007669"/>
    <property type="project" value="UniProtKB-KW"/>
</dbReference>
<comment type="subunit">
    <text evidence="12">Monomer. Interacts with DnaB.</text>
</comment>
<comment type="cofactor">
    <cofactor evidence="12">
        <name>Zn(2+)</name>
        <dbReference type="ChEBI" id="CHEBI:29105"/>
    </cofactor>
    <text evidence="12">Binds 1 zinc ion per monomer.</text>
</comment>
<keyword evidence="1 12" id="KW-0240">DNA-directed RNA polymerase</keyword>
<gene>
    <name evidence="12" type="primary">dnaG</name>
    <name evidence="15" type="ORF">HELGO_WM18110</name>
</gene>
<dbReference type="GO" id="GO:0003899">
    <property type="term" value="F:DNA-directed RNA polymerase activity"/>
    <property type="evidence" value="ECO:0007669"/>
    <property type="project" value="UniProtKB-UniRule"/>
</dbReference>
<feature type="compositionally biased region" description="Low complexity" evidence="13">
    <location>
        <begin position="483"/>
        <end position="496"/>
    </location>
</feature>
<feature type="region of interest" description="Disordered" evidence="13">
    <location>
        <begin position="430"/>
        <end position="464"/>
    </location>
</feature>
<accession>A0A6S6TZV2</accession>
<dbReference type="GO" id="GO:0006269">
    <property type="term" value="P:DNA replication, synthesis of primer"/>
    <property type="evidence" value="ECO:0007669"/>
    <property type="project" value="UniProtKB-UniRule"/>
</dbReference>
<dbReference type="FunFam" id="3.40.1360.10:FF:000002">
    <property type="entry name" value="DNA primase"/>
    <property type="match status" value="1"/>
</dbReference>
<dbReference type="SUPFAM" id="SSF57783">
    <property type="entry name" value="Zinc beta-ribbon"/>
    <property type="match status" value="1"/>
</dbReference>
<keyword evidence="4 12" id="KW-0548">Nucleotidyltransferase</keyword>
<dbReference type="Pfam" id="PF01807">
    <property type="entry name" value="Zn_ribbon_DnaG"/>
    <property type="match status" value="1"/>
</dbReference>
<dbReference type="GO" id="GO:1990077">
    <property type="term" value="C:primosome complex"/>
    <property type="evidence" value="ECO:0007669"/>
    <property type="project" value="UniProtKB-KW"/>
</dbReference>
<feature type="compositionally biased region" description="Polar residues" evidence="13">
    <location>
        <begin position="448"/>
        <end position="458"/>
    </location>
</feature>
<dbReference type="EC" id="2.7.7.101" evidence="12"/>
<feature type="zinc finger region" description="CHC2-type" evidence="12">
    <location>
        <begin position="37"/>
        <end position="61"/>
    </location>
</feature>
<dbReference type="PANTHER" id="PTHR30313:SF2">
    <property type="entry name" value="DNA PRIMASE"/>
    <property type="match status" value="1"/>
</dbReference>
<dbReference type="SUPFAM" id="SSF56731">
    <property type="entry name" value="DNA primase core"/>
    <property type="match status" value="1"/>
</dbReference>
<evidence type="ECO:0000256" key="3">
    <source>
        <dbReference type="ARBA" id="ARBA00022679"/>
    </source>
</evidence>
<keyword evidence="7 12" id="KW-0863">Zinc-finger</keyword>
<keyword evidence="6 12" id="KW-0479">Metal-binding</keyword>
<sequence>MITQKTIQTIFETVKVEDVVGDFVKLTRRGVNYIGLCPFHNEKSPSFTVSPAKNIYKCFGCGEGGNAVNFIMDLEQLSYPEALKSLAKKYNIPVEEDALTDEQAAQLQLSDSLYVVNQFAKDHFQKQLFETDYGKSVGLSYFKQRGFREEIIKKFGLGFANGGANDLMQKGIGSGYESEILEKAGLIKNKRDFFRNRVQFPIHNVSGKVIGFGGRILTANKKAPKYLNTPETDIYNKRKTLYGIYFARKAIVKMNECYMVEGYTDVISLHQAGIENIVASSGTSLTADQVRLVKRYAPNMTILYDGDKAGIKAALRGLDIVIEQDVNVKVVLLPDGEDPDSYLKKVGATAFKEFINREANDFILFKSNLLLKDVEHDPIKKSEVIKDIVESISKIPDALKRSVYVKECSQLLEMSEQLLHSEINKRIQSSAKKQYQLDQRQKERDANTNKSSASSGSKNYEPYEGMPTEEEMQFANGEFSTGQQSQQKQRQNQNANENKKTAEECQEMDIVRILINFGDRKLDEETTVAEFILLDMLDMIEEFDHLVCSKIVQEYLVKLQANEKVTTTHFTYHSDPEIAKLAVDLVAKMEEYGFSEGWERLNVFLNTQELPEINHVADAKSSILRFKFKKIERLIRKNQLLLKESQEAKNDTDMLIYMKVSLKLMDIKKDLAAQMNTVVLR</sequence>
<dbReference type="InterPro" id="IPR013264">
    <property type="entry name" value="DNAG_N"/>
</dbReference>
<dbReference type="HAMAP" id="MF_00974">
    <property type="entry name" value="DNA_primase_DnaG"/>
    <property type="match status" value="1"/>
</dbReference>
<dbReference type="SMART" id="SM00400">
    <property type="entry name" value="ZnF_CHCC"/>
    <property type="match status" value="1"/>
</dbReference>
<evidence type="ECO:0000256" key="13">
    <source>
        <dbReference type="SAM" id="MobiDB-lite"/>
    </source>
</evidence>
<comment type="similarity">
    <text evidence="12">Belongs to the DnaG primase family.</text>
</comment>
<dbReference type="PROSITE" id="PS50880">
    <property type="entry name" value="TOPRIM"/>
    <property type="match status" value="1"/>
</dbReference>
<proteinExistence type="inferred from homology"/>
<keyword evidence="10 12" id="KW-0238">DNA-binding</keyword>
<dbReference type="EMBL" id="CACVAQ010000289">
    <property type="protein sequence ID" value="CAA6820736.1"/>
    <property type="molecule type" value="Genomic_DNA"/>
</dbReference>
<dbReference type="Gene3D" id="3.40.1360.10">
    <property type="match status" value="1"/>
</dbReference>
<protein>
    <recommendedName>
        <fullName evidence="12">DNA primase</fullName>
        <ecNumber evidence="12">2.7.7.101</ecNumber>
    </recommendedName>
</protein>
<comment type="function">
    <text evidence="12">RNA polymerase that catalyzes the synthesis of short RNA molecules used as primers for DNA polymerase during DNA replication.</text>
</comment>
<dbReference type="GO" id="GO:0005737">
    <property type="term" value="C:cytoplasm"/>
    <property type="evidence" value="ECO:0007669"/>
    <property type="project" value="TreeGrafter"/>
</dbReference>
<dbReference type="InterPro" id="IPR002694">
    <property type="entry name" value="Znf_CHC2"/>
</dbReference>
<evidence type="ECO:0000256" key="12">
    <source>
        <dbReference type="HAMAP-Rule" id="MF_00974"/>
    </source>
</evidence>
<keyword evidence="5 12" id="KW-0235">DNA replication</keyword>
<keyword evidence="11 12" id="KW-0804">Transcription</keyword>
<evidence type="ECO:0000256" key="6">
    <source>
        <dbReference type="ARBA" id="ARBA00022723"/>
    </source>
</evidence>
<evidence type="ECO:0000256" key="9">
    <source>
        <dbReference type="ARBA" id="ARBA00022842"/>
    </source>
</evidence>
<dbReference type="InterPro" id="IPR036977">
    <property type="entry name" value="DNA_primase_Znf_CHC2"/>
</dbReference>
<dbReference type="Gene3D" id="3.90.580.10">
    <property type="entry name" value="Zinc finger, CHC2-type domain"/>
    <property type="match status" value="1"/>
</dbReference>
<dbReference type="GO" id="GO:0008270">
    <property type="term" value="F:zinc ion binding"/>
    <property type="evidence" value="ECO:0007669"/>
    <property type="project" value="UniProtKB-UniRule"/>
</dbReference>
<dbReference type="Gene3D" id="3.90.980.10">
    <property type="entry name" value="DNA primase, catalytic core, N-terminal domain"/>
    <property type="match status" value="1"/>
</dbReference>
<feature type="domain" description="Toprim" evidence="14">
    <location>
        <begin position="255"/>
        <end position="336"/>
    </location>
</feature>
<comment type="domain">
    <text evidence="12">Contains an N-terminal zinc-binding domain, a central core domain that contains the primase activity, and a C-terminal DnaB-binding domain.</text>
</comment>
<evidence type="ECO:0000256" key="5">
    <source>
        <dbReference type="ARBA" id="ARBA00022705"/>
    </source>
</evidence>
<evidence type="ECO:0000313" key="15">
    <source>
        <dbReference type="EMBL" id="CAA6820736.1"/>
    </source>
</evidence>
<evidence type="ECO:0000256" key="8">
    <source>
        <dbReference type="ARBA" id="ARBA00022833"/>
    </source>
</evidence>
<dbReference type="InterPro" id="IPR034151">
    <property type="entry name" value="TOPRIM_DnaG_bac"/>
</dbReference>
<evidence type="ECO:0000256" key="11">
    <source>
        <dbReference type="ARBA" id="ARBA00023163"/>
    </source>
</evidence>
<dbReference type="AlphaFoldDB" id="A0A6S6TZV2"/>
<dbReference type="InterPro" id="IPR019475">
    <property type="entry name" value="DNA_primase_DnaB-bd"/>
</dbReference>
<evidence type="ECO:0000256" key="10">
    <source>
        <dbReference type="ARBA" id="ARBA00023125"/>
    </source>
</evidence>
<dbReference type="Pfam" id="PF08275">
    <property type="entry name" value="DNAG_N"/>
    <property type="match status" value="1"/>
</dbReference>
<keyword evidence="2 12" id="KW-0639">Primosome</keyword>
<keyword evidence="3 12" id="KW-0808">Transferase</keyword>
<evidence type="ECO:0000256" key="1">
    <source>
        <dbReference type="ARBA" id="ARBA00022478"/>
    </source>
</evidence>
<dbReference type="InterPro" id="IPR037068">
    <property type="entry name" value="DNA_primase_core_N_sf"/>
</dbReference>
<dbReference type="InterPro" id="IPR006171">
    <property type="entry name" value="TOPRIM_dom"/>
</dbReference>
<dbReference type="PANTHER" id="PTHR30313">
    <property type="entry name" value="DNA PRIMASE"/>
    <property type="match status" value="1"/>
</dbReference>
<dbReference type="Pfam" id="PF10410">
    <property type="entry name" value="DnaB_bind"/>
    <property type="match status" value="1"/>
</dbReference>
<dbReference type="SMART" id="SM00493">
    <property type="entry name" value="TOPRIM"/>
    <property type="match status" value="1"/>
</dbReference>
<name>A0A6S6TZV2_9BACT</name>
<feature type="region of interest" description="Disordered" evidence="13">
    <location>
        <begin position="477"/>
        <end position="502"/>
    </location>
</feature>
<dbReference type="InterPro" id="IPR030846">
    <property type="entry name" value="DnaG_bac"/>
</dbReference>
<evidence type="ECO:0000256" key="7">
    <source>
        <dbReference type="ARBA" id="ARBA00022771"/>
    </source>
</evidence>
<comment type="catalytic activity">
    <reaction evidence="12">
        <text>ssDNA + n NTP = ssDNA/pppN(pN)n-1 hybrid + (n-1) diphosphate.</text>
        <dbReference type="EC" id="2.7.7.101"/>
    </reaction>
</comment>
<reference evidence="15" key="1">
    <citation type="submission" date="2020-01" db="EMBL/GenBank/DDBJ databases">
        <authorList>
            <person name="Meier V. D."/>
            <person name="Meier V D."/>
        </authorList>
    </citation>
    <scope>NUCLEOTIDE SEQUENCE</scope>
    <source>
        <strain evidence="15">HLG_WM_MAG_10</strain>
    </source>
</reference>
<organism evidence="15">
    <name type="scientific">uncultured Aureispira sp</name>
    <dbReference type="NCBI Taxonomy" id="1331704"/>
    <lineage>
        <taxon>Bacteria</taxon>
        <taxon>Pseudomonadati</taxon>
        <taxon>Bacteroidota</taxon>
        <taxon>Saprospiria</taxon>
        <taxon>Saprospirales</taxon>
        <taxon>Saprospiraceae</taxon>
        <taxon>Aureispira</taxon>
        <taxon>environmental samples</taxon>
    </lineage>
</organism>
<dbReference type="NCBIfam" id="TIGR01391">
    <property type="entry name" value="dnaG"/>
    <property type="match status" value="1"/>
</dbReference>
<evidence type="ECO:0000259" key="14">
    <source>
        <dbReference type="PROSITE" id="PS50880"/>
    </source>
</evidence>
<dbReference type="InterPro" id="IPR050219">
    <property type="entry name" value="DnaG_primase"/>
</dbReference>
<evidence type="ECO:0000256" key="4">
    <source>
        <dbReference type="ARBA" id="ARBA00022695"/>
    </source>
</evidence>